<accession>A0A0B7FGF8</accession>
<evidence type="ECO:0000313" key="2">
    <source>
        <dbReference type="EMBL" id="CEL56715.1"/>
    </source>
</evidence>
<evidence type="ECO:0000256" key="1">
    <source>
        <dbReference type="SAM" id="MobiDB-lite"/>
    </source>
</evidence>
<protein>
    <submittedName>
        <fullName evidence="2">Uncharacterized protein</fullName>
    </submittedName>
</protein>
<reference evidence="2 3" key="1">
    <citation type="submission" date="2014-11" db="EMBL/GenBank/DDBJ databases">
        <authorList>
            <person name="Wibberg Daniel"/>
        </authorList>
    </citation>
    <scope>NUCLEOTIDE SEQUENCE [LARGE SCALE GENOMIC DNA]</scope>
    <source>
        <strain evidence="2">Rhizoctonia solani AG1-IB 7/3/14</strain>
    </source>
</reference>
<dbReference type="Proteomes" id="UP000059188">
    <property type="component" value="Unassembled WGS sequence"/>
</dbReference>
<gene>
    <name evidence="2" type="ORF">RSOLAG1IB_11983</name>
</gene>
<keyword evidence="3" id="KW-1185">Reference proteome</keyword>
<proteinExistence type="predicted"/>
<feature type="region of interest" description="Disordered" evidence="1">
    <location>
        <begin position="1"/>
        <end position="24"/>
    </location>
</feature>
<dbReference type="AlphaFoldDB" id="A0A0B7FGF8"/>
<name>A0A0B7FGF8_THACB</name>
<evidence type="ECO:0000313" key="3">
    <source>
        <dbReference type="Proteomes" id="UP000059188"/>
    </source>
</evidence>
<sequence length="101" mass="11277">MSIRFSNHHPPFPAPGHNFASSPELHIKQPTKAANVATLGGHVNECSDNLDSVVMVRTRYVFGSASCNTQYGALHVLDRLSEEWTERQMKGEKRRAEWGGK</sequence>
<organism evidence="2 3">
    <name type="scientific">Thanatephorus cucumeris (strain AG1-IB / isolate 7/3/14)</name>
    <name type="common">Lettuce bottom rot fungus</name>
    <name type="synonym">Rhizoctonia solani</name>
    <dbReference type="NCBI Taxonomy" id="1108050"/>
    <lineage>
        <taxon>Eukaryota</taxon>
        <taxon>Fungi</taxon>
        <taxon>Dikarya</taxon>
        <taxon>Basidiomycota</taxon>
        <taxon>Agaricomycotina</taxon>
        <taxon>Agaricomycetes</taxon>
        <taxon>Cantharellales</taxon>
        <taxon>Ceratobasidiaceae</taxon>
        <taxon>Rhizoctonia</taxon>
        <taxon>Rhizoctonia solani AG-1</taxon>
    </lineage>
</organism>
<dbReference type="EMBL" id="LN679339">
    <property type="protein sequence ID" value="CEL56715.1"/>
    <property type="molecule type" value="Genomic_DNA"/>
</dbReference>